<gene>
    <name evidence="2" type="ORF">EVAR_27177_1</name>
</gene>
<feature type="compositionally biased region" description="Polar residues" evidence="1">
    <location>
        <begin position="120"/>
        <end position="130"/>
    </location>
</feature>
<proteinExistence type="predicted"/>
<accession>A0A4C1VYA0</accession>
<evidence type="ECO:0000256" key="1">
    <source>
        <dbReference type="SAM" id="MobiDB-lite"/>
    </source>
</evidence>
<keyword evidence="3" id="KW-1185">Reference proteome</keyword>
<sequence length="197" mass="22253">MSGEDRPRSGGSNARLSFKDTLAVIWLSFPTTRLVTFNSHTLKSDEKFAELEQIVNKLRSDILIGLSKVLLCVLSYNLFYHQDGRLFQDGVVGFAESVSSGDPQNPPSTRSISVHPPSIRQVSPGNTQVTPPGLRVSMGGGELFDSSHTRLSLEYAMKKDIIRNYSRYEVDFESYTYETNYQYRGITRKVRHLPSRK</sequence>
<feature type="compositionally biased region" description="Polar residues" evidence="1">
    <location>
        <begin position="97"/>
        <end position="112"/>
    </location>
</feature>
<evidence type="ECO:0000313" key="3">
    <source>
        <dbReference type="Proteomes" id="UP000299102"/>
    </source>
</evidence>
<evidence type="ECO:0000313" key="2">
    <source>
        <dbReference type="EMBL" id="GBP44008.1"/>
    </source>
</evidence>
<feature type="region of interest" description="Disordered" evidence="1">
    <location>
        <begin position="97"/>
        <end position="132"/>
    </location>
</feature>
<dbReference type="EMBL" id="BGZK01000445">
    <property type="protein sequence ID" value="GBP44008.1"/>
    <property type="molecule type" value="Genomic_DNA"/>
</dbReference>
<dbReference type="AlphaFoldDB" id="A0A4C1VYA0"/>
<dbReference type="Proteomes" id="UP000299102">
    <property type="component" value="Unassembled WGS sequence"/>
</dbReference>
<protein>
    <submittedName>
        <fullName evidence="2">Uncharacterized protein</fullName>
    </submittedName>
</protein>
<organism evidence="2 3">
    <name type="scientific">Eumeta variegata</name>
    <name type="common">Bagworm moth</name>
    <name type="synonym">Eumeta japonica</name>
    <dbReference type="NCBI Taxonomy" id="151549"/>
    <lineage>
        <taxon>Eukaryota</taxon>
        <taxon>Metazoa</taxon>
        <taxon>Ecdysozoa</taxon>
        <taxon>Arthropoda</taxon>
        <taxon>Hexapoda</taxon>
        <taxon>Insecta</taxon>
        <taxon>Pterygota</taxon>
        <taxon>Neoptera</taxon>
        <taxon>Endopterygota</taxon>
        <taxon>Lepidoptera</taxon>
        <taxon>Glossata</taxon>
        <taxon>Ditrysia</taxon>
        <taxon>Tineoidea</taxon>
        <taxon>Psychidae</taxon>
        <taxon>Oiketicinae</taxon>
        <taxon>Eumeta</taxon>
    </lineage>
</organism>
<name>A0A4C1VYA0_EUMVA</name>
<comment type="caution">
    <text evidence="2">The sequence shown here is derived from an EMBL/GenBank/DDBJ whole genome shotgun (WGS) entry which is preliminary data.</text>
</comment>
<reference evidence="2 3" key="1">
    <citation type="journal article" date="2019" name="Commun. Biol.">
        <title>The bagworm genome reveals a unique fibroin gene that provides high tensile strength.</title>
        <authorList>
            <person name="Kono N."/>
            <person name="Nakamura H."/>
            <person name="Ohtoshi R."/>
            <person name="Tomita M."/>
            <person name="Numata K."/>
            <person name="Arakawa K."/>
        </authorList>
    </citation>
    <scope>NUCLEOTIDE SEQUENCE [LARGE SCALE GENOMIC DNA]</scope>
</reference>